<evidence type="ECO:0000313" key="3">
    <source>
        <dbReference type="Proteomes" id="UP000319700"/>
    </source>
</evidence>
<dbReference type="PANTHER" id="PTHR35528">
    <property type="entry name" value="BLL1675 PROTEIN"/>
    <property type="match status" value="1"/>
</dbReference>
<dbReference type="Pfam" id="PF13610">
    <property type="entry name" value="DDE_Tnp_IS240"/>
    <property type="match status" value="1"/>
</dbReference>
<evidence type="ECO:0000313" key="2">
    <source>
        <dbReference type="EMBL" id="TPG34804.1"/>
    </source>
</evidence>
<feature type="domain" description="DDE" evidence="1">
    <location>
        <begin position="15"/>
        <end position="91"/>
    </location>
</feature>
<protein>
    <submittedName>
        <fullName evidence="2">DDE domain-containing protein</fullName>
    </submittedName>
</protein>
<dbReference type="GO" id="GO:0003676">
    <property type="term" value="F:nucleic acid binding"/>
    <property type="evidence" value="ECO:0007669"/>
    <property type="project" value="InterPro"/>
</dbReference>
<gene>
    <name evidence="2" type="ORF">EAH81_22265</name>
</gene>
<dbReference type="EMBL" id="RCZH01000018">
    <property type="protein sequence ID" value="TPG34804.1"/>
    <property type="molecule type" value="Genomic_DNA"/>
</dbReference>
<dbReference type="Gene3D" id="3.30.420.10">
    <property type="entry name" value="Ribonuclease H-like superfamily/Ribonuclease H"/>
    <property type="match status" value="1"/>
</dbReference>
<comment type="caution">
    <text evidence="2">The sequence shown here is derived from an EMBL/GenBank/DDBJ whole genome shotgun (WGS) entry which is preliminary data.</text>
</comment>
<dbReference type="Proteomes" id="UP000319700">
    <property type="component" value="Unassembled WGS sequence"/>
</dbReference>
<dbReference type="AlphaFoldDB" id="A0A502EBT7"/>
<proteinExistence type="predicted"/>
<organism evidence="2 3">
    <name type="scientific">Flavobacterium pectinovorum</name>
    <dbReference type="NCBI Taxonomy" id="29533"/>
    <lineage>
        <taxon>Bacteria</taxon>
        <taxon>Pseudomonadati</taxon>
        <taxon>Bacteroidota</taxon>
        <taxon>Flavobacteriia</taxon>
        <taxon>Flavobacteriales</taxon>
        <taxon>Flavobacteriaceae</taxon>
        <taxon>Flavobacterium</taxon>
    </lineage>
</organism>
<dbReference type="InterPro" id="IPR012337">
    <property type="entry name" value="RNaseH-like_sf"/>
</dbReference>
<sequence length="99" mass="11785">MQIREDIFDKLNMGSWRMDETYIKSKGLWCYLYRVVDRSGNTVDFLLAKRRQRKSVQSFLIKVISNNYRPKVINIDKSGSNTAAIKIYNKSWFSKIKIR</sequence>
<accession>A0A502EBT7</accession>
<name>A0A502EBT7_9FLAO</name>
<dbReference type="InterPro" id="IPR052183">
    <property type="entry name" value="IS_Transposase"/>
</dbReference>
<dbReference type="SUPFAM" id="SSF53098">
    <property type="entry name" value="Ribonuclease H-like"/>
    <property type="match status" value="1"/>
</dbReference>
<reference evidence="2 3" key="1">
    <citation type="journal article" date="2019" name="Environ. Microbiol.">
        <title>Species interactions and distinct microbial communities in high Arctic permafrost affected cryosols are associated with the CH4 and CO2 gas fluxes.</title>
        <authorList>
            <person name="Altshuler I."/>
            <person name="Hamel J."/>
            <person name="Turney S."/>
            <person name="Magnuson E."/>
            <person name="Levesque R."/>
            <person name="Greer C."/>
            <person name="Whyte L.G."/>
        </authorList>
    </citation>
    <scope>NUCLEOTIDE SEQUENCE [LARGE SCALE GENOMIC DNA]</scope>
    <source>
        <strain evidence="2 3">42</strain>
    </source>
</reference>
<dbReference type="InterPro" id="IPR036397">
    <property type="entry name" value="RNaseH_sf"/>
</dbReference>
<dbReference type="RefSeq" id="WP_140511138.1">
    <property type="nucleotide sequence ID" value="NZ_RCZH01000018.1"/>
</dbReference>
<dbReference type="InterPro" id="IPR032874">
    <property type="entry name" value="DDE_dom"/>
</dbReference>
<keyword evidence="3" id="KW-1185">Reference proteome</keyword>
<dbReference type="PANTHER" id="PTHR35528:SF3">
    <property type="entry name" value="BLL1675 PROTEIN"/>
    <property type="match status" value="1"/>
</dbReference>
<evidence type="ECO:0000259" key="1">
    <source>
        <dbReference type="Pfam" id="PF13610"/>
    </source>
</evidence>